<accession>A0ABU2SIW6</accession>
<sequence length="161" mass="16849">MGKKTATTLAAAALMAITLTGQASAATLGHTSSGTSATSATSATGASGARTKASQVLYAPFVLERGQSVTSDTAQLVMQTDGNLVVYDEFGRARWDSRTVNSGWRAVFQEDGNFVVYTRSGKAVWWSGTAGHPGSRLAVQDDGNVVIYDGSQAIWNTRTAH</sequence>
<feature type="domain" description="Bulb-type lectin" evidence="2">
    <location>
        <begin position="54"/>
        <end position="160"/>
    </location>
</feature>
<dbReference type="InterPro" id="IPR001480">
    <property type="entry name" value="Bulb-type_lectin_dom"/>
</dbReference>
<dbReference type="SMART" id="SM00108">
    <property type="entry name" value="B_lectin"/>
    <property type="match status" value="1"/>
</dbReference>
<dbReference type="EMBL" id="JAVRFI010000001">
    <property type="protein sequence ID" value="MDT0447854.1"/>
    <property type="molecule type" value="Genomic_DNA"/>
</dbReference>
<evidence type="ECO:0000259" key="2">
    <source>
        <dbReference type="PROSITE" id="PS50927"/>
    </source>
</evidence>
<evidence type="ECO:0000313" key="4">
    <source>
        <dbReference type="Proteomes" id="UP001180531"/>
    </source>
</evidence>
<dbReference type="PROSITE" id="PS50927">
    <property type="entry name" value="BULB_LECTIN"/>
    <property type="match status" value="1"/>
</dbReference>
<feature type="signal peptide" evidence="1">
    <location>
        <begin position="1"/>
        <end position="25"/>
    </location>
</feature>
<dbReference type="SUPFAM" id="SSF51110">
    <property type="entry name" value="alpha-D-mannose-specific plant lectins"/>
    <property type="match status" value="1"/>
</dbReference>
<protein>
    <recommendedName>
        <fullName evidence="2">Bulb-type lectin domain-containing protein</fullName>
    </recommendedName>
</protein>
<feature type="chain" id="PRO_5045648178" description="Bulb-type lectin domain-containing protein" evidence="1">
    <location>
        <begin position="26"/>
        <end position="161"/>
    </location>
</feature>
<reference evidence="3" key="1">
    <citation type="submission" date="2024-05" db="EMBL/GenBank/DDBJ databases">
        <title>30 novel species of actinomycetes from the DSMZ collection.</title>
        <authorList>
            <person name="Nouioui I."/>
        </authorList>
    </citation>
    <scope>NUCLEOTIDE SEQUENCE</scope>
    <source>
        <strain evidence="3">DSM 40473</strain>
    </source>
</reference>
<dbReference type="InterPro" id="IPR036426">
    <property type="entry name" value="Bulb-type_lectin_dom_sf"/>
</dbReference>
<dbReference type="RefSeq" id="WP_311607312.1">
    <property type="nucleotide sequence ID" value="NZ_JAVRFI010000001.1"/>
</dbReference>
<evidence type="ECO:0000256" key="1">
    <source>
        <dbReference type="SAM" id="SignalP"/>
    </source>
</evidence>
<evidence type="ECO:0000313" key="3">
    <source>
        <dbReference type="EMBL" id="MDT0447854.1"/>
    </source>
</evidence>
<gene>
    <name evidence="3" type="ORF">RM609_01880</name>
</gene>
<proteinExistence type="predicted"/>
<name>A0ABU2SIW6_9ACTN</name>
<comment type="caution">
    <text evidence="3">The sequence shown here is derived from an EMBL/GenBank/DDBJ whole genome shotgun (WGS) entry which is preliminary data.</text>
</comment>
<organism evidence="3 4">
    <name type="scientific">Streptomyces hesseae</name>
    <dbReference type="NCBI Taxonomy" id="3075519"/>
    <lineage>
        <taxon>Bacteria</taxon>
        <taxon>Bacillati</taxon>
        <taxon>Actinomycetota</taxon>
        <taxon>Actinomycetes</taxon>
        <taxon>Kitasatosporales</taxon>
        <taxon>Streptomycetaceae</taxon>
        <taxon>Streptomyces</taxon>
    </lineage>
</organism>
<dbReference type="Gene3D" id="2.90.10.10">
    <property type="entry name" value="Bulb-type lectin domain"/>
    <property type="match status" value="2"/>
</dbReference>
<dbReference type="Proteomes" id="UP001180531">
    <property type="component" value="Unassembled WGS sequence"/>
</dbReference>
<keyword evidence="1" id="KW-0732">Signal</keyword>
<keyword evidence="4" id="KW-1185">Reference proteome</keyword>